<dbReference type="InterPro" id="IPR027417">
    <property type="entry name" value="P-loop_NTPase"/>
</dbReference>
<name>A0A8S3YQS5_9EUPU</name>
<feature type="non-terminal residue" evidence="1">
    <location>
        <position position="101"/>
    </location>
</feature>
<dbReference type="PANTHER" id="PTHR10704">
    <property type="entry name" value="CARBOHYDRATE SULFOTRANSFERASE"/>
    <property type="match status" value="1"/>
</dbReference>
<dbReference type="GO" id="GO:0006044">
    <property type="term" value="P:N-acetylglucosamine metabolic process"/>
    <property type="evidence" value="ECO:0007669"/>
    <property type="project" value="TreeGrafter"/>
</dbReference>
<evidence type="ECO:0000313" key="1">
    <source>
        <dbReference type="EMBL" id="CAG5118828.1"/>
    </source>
</evidence>
<dbReference type="InterPro" id="IPR051135">
    <property type="entry name" value="Gal/GlcNAc/GalNAc_ST"/>
</dbReference>
<dbReference type="Proteomes" id="UP000678393">
    <property type="component" value="Unassembled WGS sequence"/>
</dbReference>
<dbReference type="PANTHER" id="PTHR10704:SF44">
    <property type="entry name" value="LD35051P-RELATED"/>
    <property type="match status" value="1"/>
</dbReference>
<feature type="non-terminal residue" evidence="1">
    <location>
        <position position="1"/>
    </location>
</feature>
<keyword evidence="2" id="KW-1185">Reference proteome</keyword>
<reference evidence="1" key="1">
    <citation type="submission" date="2021-04" db="EMBL/GenBank/DDBJ databases">
        <authorList>
            <consortium name="Molecular Ecology Group"/>
        </authorList>
    </citation>
    <scope>NUCLEOTIDE SEQUENCE</scope>
</reference>
<dbReference type="EMBL" id="CAJHNH020000613">
    <property type="protein sequence ID" value="CAG5118828.1"/>
    <property type="molecule type" value="Genomic_DNA"/>
</dbReference>
<accession>A0A8S3YQS5</accession>
<proteinExistence type="predicted"/>
<dbReference type="GO" id="GO:0006790">
    <property type="term" value="P:sulfur compound metabolic process"/>
    <property type="evidence" value="ECO:0007669"/>
    <property type="project" value="TreeGrafter"/>
</dbReference>
<evidence type="ECO:0000313" key="2">
    <source>
        <dbReference type="Proteomes" id="UP000678393"/>
    </source>
</evidence>
<dbReference type="OrthoDB" id="6138663at2759"/>
<comment type="caution">
    <text evidence="1">The sequence shown here is derived from an EMBL/GenBank/DDBJ whole genome shotgun (WGS) entry which is preliminary data.</text>
</comment>
<sequence>NSSGSSRTKLTTRNLIILTYMRCGSSFTGNIIQESPDVFYFFEPFRDLMTHLADLHTPRTDPVKEEAFQLYVQTMKTILGCRFEDVDNITLQVGSVCLLLL</sequence>
<evidence type="ECO:0008006" key="3">
    <source>
        <dbReference type="Google" id="ProtNLM"/>
    </source>
</evidence>
<gene>
    <name evidence="1" type="ORF">CUNI_LOCUS4386</name>
</gene>
<protein>
    <recommendedName>
        <fullName evidence="3">Sulfotransferase</fullName>
    </recommendedName>
</protein>
<dbReference type="Gene3D" id="3.40.50.300">
    <property type="entry name" value="P-loop containing nucleotide triphosphate hydrolases"/>
    <property type="match status" value="1"/>
</dbReference>
<dbReference type="AlphaFoldDB" id="A0A8S3YQS5"/>
<organism evidence="1 2">
    <name type="scientific">Candidula unifasciata</name>
    <dbReference type="NCBI Taxonomy" id="100452"/>
    <lineage>
        <taxon>Eukaryota</taxon>
        <taxon>Metazoa</taxon>
        <taxon>Spiralia</taxon>
        <taxon>Lophotrochozoa</taxon>
        <taxon>Mollusca</taxon>
        <taxon>Gastropoda</taxon>
        <taxon>Heterobranchia</taxon>
        <taxon>Euthyneura</taxon>
        <taxon>Panpulmonata</taxon>
        <taxon>Eupulmonata</taxon>
        <taxon>Stylommatophora</taxon>
        <taxon>Helicina</taxon>
        <taxon>Helicoidea</taxon>
        <taxon>Geomitridae</taxon>
        <taxon>Candidula</taxon>
    </lineage>
</organism>
<dbReference type="GO" id="GO:0001517">
    <property type="term" value="F:N-acetylglucosamine 6-O-sulfotransferase activity"/>
    <property type="evidence" value="ECO:0007669"/>
    <property type="project" value="TreeGrafter"/>
</dbReference>
<dbReference type="SUPFAM" id="SSF52540">
    <property type="entry name" value="P-loop containing nucleoside triphosphate hydrolases"/>
    <property type="match status" value="1"/>
</dbReference>